<feature type="compositionally biased region" description="Basic and acidic residues" evidence="4">
    <location>
        <begin position="259"/>
        <end position="270"/>
    </location>
</feature>
<evidence type="ECO:0000256" key="3">
    <source>
        <dbReference type="ARBA" id="ARBA00022840"/>
    </source>
</evidence>
<dbReference type="InterPro" id="IPR015854">
    <property type="entry name" value="ABC_transpr_LolD-like"/>
</dbReference>
<dbReference type="SMART" id="SM00382">
    <property type="entry name" value="AAA"/>
    <property type="match status" value="1"/>
</dbReference>
<name>A0AA94L1S7_DESDE</name>
<dbReference type="GO" id="GO:0089705">
    <property type="term" value="P:protein localization to outer membrane"/>
    <property type="evidence" value="ECO:0007669"/>
    <property type="project" value="TreeGrafter"/>
</dbReference>
<dbReference type="EMBL" id="FPIW01000012">
    <property type="protein sequence ID" value="SFW36169.1"/>
    <property type="molecule type" value="Genomic_DNA"/>
</dbReference>
<dbReference type="GO" id="GO:0016887">
    <property type="term" value="F:ATP hydrolysis activity"/>
    <property type="evidence" value="ECO:0007669"/>
    <property type="project" value="InterPro"/>
</dbReference>
<proteinExistence type="inferred from homology"/>
<dbReference type="AlphaFoldDB" id="A0AA94L1S7"/>
<dbReference type="RefSeq" id="WP_072311569.1">
    <property type="nucleotide sequence ID" value="NZ_FPIW01000012.1"/>
</dbReference>
<accession>A0AA94L1S7</accession>
<dbReference type="PANTHER" id="PTHR24220:SF689">
    <property type="entry name" value="LIPOPROTEIN-RELEASING SYSTEM ATP-BINDING PROTEIN LOLD"/>
    <property type="match status" value="1"/>
</dbReference>
<feature type="region of interest" description="Disordered" evidence="4">
    <location>
        <begin position="246"/>
        <end position="270"/>
    </location>
</feature>
<dbReference type="PROSITE" id="PS50893">
    <property type="entry name" value="ABC_TRANSPORTER_2"/>
    <property type="match status" value="1"/>
</dbReference>
<organism evidence="6 7">
    <name type="scientific">Desulfovibrio desulfuricans</name>
    <dbReference type="NCBI Taxonomy" id="876"/>
    <lineage>
        <taxon>Bacteria</taxon>
        <taxon>Pseudomonadati</taxon>
        <taxon>Thermodesulfobacteriota</taxon>
        <taxon>Desulfovibrionia</taxon>
        <taxon>Desulfovibrionales</taxon>
        <taxon>Desulfovibrionaceae</taxon>
        <taxon>Desulfovibrio</taxon>
    </lineage>
</organism>
<keyword evidence="2" id="KW-0547">Nucleotide-binding</keyword>
<evidence type="ECO:0000313" key="7">
    <source>
        <dbReference type="Proteomes" id="UP000182680"/>
    </source>
</evidence>
<dbReference type="PROSITE" id="PS00211">
    <property type="entry name" value="ABC_TRANSPORTER_1"/>
    <property type="match status" value="1"/>
</dbReference>
<dbReference type="InterPro" id="IPR017871">
    <property type="entry name" value="ABC_transporter-like_CS"/>
</dbReference>
<evidence type="ECO:0000256" key="2">
    <source>
        <dbReference type="ARBA" id="ARBA00022741"/>
    </source>
</evidence>
<evidence type="ECO:0000256" key="1">
    <source>
        <dbReference type="ARBA" id="ARBA00005417"/>
    </source>
</evidence>
<reference evidence="7" key="1">
    <citation type="submission" date="2016-11" db="EMBL/GenBank/DDBJ databases">
        <authorList>
            <person name="Jaros S."/>
            <person name="Januszkiewicz K."/>
            <person name="Wedrychowicz H."/>
        </authorList>
    </citation>
    <scope>NUCLEOTIDE SEQUENCE [LARGE SCALE GENOMIC DNA]</scope>
    <source>
        <strain evidence="7">DSM 7057</strain>
    </source>
</reference>
<protein>
    <submittedName>
        <fullName evidence="6">ABC transport system ATP-binding protein</fullName>
    </submittedName>
</protein>
<evidence type="ECO:0000256" key="4">
    <source>
        <dbReference type="SAM" id="MobiDB-lite"/>
    </source>
</evidence>
<dbReference type="GO" id="GO:0005524">
    <property type="term" value="F:ATP binding"/>
    <property type="evidence" value="ECO:0007669"/>
    <property type="project" value="UniProtKB-KW"/>
</dbReference>
<dbReference type="GO" id="GO:0005886">
    <property type="term" value="C:plasma membrane"/>
    <property type="evidence" value="ECO:0007669"/>
    <property type="project" value="TreeGrafter"/>
</dbReference>
<gene>
    <name evidence="6" type="ORF">SAMN02910291_00994</name>
</gene>
<feature type="domain" description="ABC transporter" evidence="5">
    <location>
        <begin position="6"/>
        <end position="264"/>
    </location>
</feature>
<dbReference type="InterPro" id="IPR003593">
    <property type="entry name" value="AAA+_ATPase"/>
</dbReference>
<evidence type="ECO:0000313" key="6">
    <source>
        <dbReference type="EMBL" id="SFW36169.1"/>
    </source>
</evidence>
<dbReference type="Pfam" id="PF00005">
    <property type="entry name" value="ABC_tran"/>
    <property type="match status" value="1"/>
</dbReference>
<dbReference type="Proteomes" id="UP000182680">
    <property type="component" value="Unassembled WGS sequence"/>
</dbReference>
<comment type="similarity">
    <text evidence="1">Belongs to the ABC transporter superfamily.</text>
</comment>
<dbReference type="SUPFAM" id="SSF52540">
    <property type="entry name" value="P-loop containing nucleoside triphosphate hydrolases"/>
    <property type="match status" value="1"/>
</dbReference>
<keyword evidence="3 6" id="KW-0067">ATP-binding</keyword>
<dbReference type="GO" id="GO:0022857">
    <property type="term" value="F:transmembrane transporter activity"/>
    <property type="evidence" value="ECO:0007669"/>
    <property type="project" value="TreeGrafter"/>
</dbReference>
<comment type="caution">
    <text evidence="6">The sequence shown here is derived from an EMBL/GenBank/DDBJ whole genome shotgun (WGS) entry which is preliminary data.</text>
</comment>
<dbReference type="InterPro" id="IPR003439">
    <property type="entry name" value="ABC_transporter-like_ATP-bd"/>
</dbReference>
<dbReference type="InterPro" id="IPR027417">
    <property type="entry name" value="P-loop_NTPase"/>
</dbReference>
<dbReference type="Gene3D" id="3.40.50.300">
    <property type="entry name" value="P-loop containing nucleotide triphosphate hydrolases"/>
    <property type="match status" value="1"/>
</dbReference>
<dbReference type="GO" id="GO:0044874">
    <property type="term" value="P:lipoprotein localization to outer membrane"/>
    <property type="evidence" value="ECO:0007669"/>
    <property type="project" value="TreeGrafter"/>
</dbReference>
<evidence type="ECO:0000259" key="5">
    <source>
        <dbReference type="PROSITE" id="PS50893"/>
    </source>
</evidence>
<dbReference type="PANTHER" id="PTHR24220">
    <property type="entry name" value="IMPORT ATP-BINDING PROTEIN"/>
    <property type="match status" value="1"/>
</dbReference>
<sequence length="270" mass="29125">MDNQVFSLRQISKSRPGAEGFSLHVERLDIPRSGLLALVGPSGCGKSTALDLLACILRPDVPPGMSTEKEQRFLFSPDPHDNIDVLQAWRAGGPNALALLRQRHLGYVLQTGGLLPFLTAGDNILLRCRSLGCLEERRPQVQAIAEGLGIGRLLDQYPGTLSVGERQRAAIAAALAHGPGVVLADEPTAALDPMHARNALRIFTDLARKLQITVIMVTHNLEMAVEAGFTPVQVIPEESGKGIVSRIDHAADSGAPRSRPRDREPREVQA</sequence>